<dbReference type="VEuPathDB" id="AmoebaDB:EHI_112020"/>
<evidence type="ECO:0000313" key="2">
    <source>
        <dbReference type="Proteomes" id="UP000078387"/>
    </source>
</evidence>
<comment type="caution">
    <text evidence="1">The sequence shown here is derived from an EMBL/GenBank/DDBJ whole genome shotgun (WGS) entry which is preliminary data.</text>
</comment>
<organism evidence="1 2">
    <name type="scientific">Entamoeba histolytica</name>
    <dbReference type="NCBI Taxonomy" id="5759"/>
    <lineage>
        <taxon>Eukaryota</taxon>
        <taxon>Amoebozoa</taxon>
        <taxon>Evosea</taxon>
        <taxon>Archamoebae</taxon>
        <taxon>Mastigamoebida</taxon>
        <taxon>Entamoebidae</taxon>
        <taxon>Entamoeba</taxon>
    </lineage>
</organism>
<gene>
    <name evidence="1" type="ORF">CL6EHI_112020</name>
</gene>
<name>A0A175JVP9_ENTHI</name>
<dbReference type="EMBL" id="BDEQ01000001">
    <property type="protein sequence ID" value="GAT97486.1"/>
    <property type="molecule type" value="Genomic_DNA"/>
</dbReference>
<dbReference type="AlphaFoldDB" id="A0A175JVP9"/>
<dbReference type="Proteomes" id="UP000078387">
    <property type="component" value="Unassembled WGS sequence"/>
</dbReference>
<sequence length="141" mass="16349">METNKNKYISTMRYINHLPRVPVECKHLRVSVRMDDLSVFEPIEMEEVMKLNLSESISYGVNVDMSLPEVNYVPLIEEHDIIPMDDILFGIEKKTIQQIPLTSSFDDKLTAKEQLDIIHQSMKPTTHSSVIQEEFLVPTKM</sequence>
<dbReference type="VEuPathDB" id="AmoebaDB:KM1_049550"/>
<proteinExistence type="predicted"/>
<evidence type="ECO:0000313" key="1">
    <source>
        <dbReference type="EMBL" id="GAT97486.1"/>
    </source>
</evidence>
<dbReference type="VEuPathDB" id="AmoebaDB:EHI5A_043840"/>
<accession>A0A175JVP9</accession>
<protein>
    <submittedName>
        <fullName evidence="1">Uncharacterized protein</fullName>
    </submittedName>
</protein>
<reference evidence="1 2" key="1">
    <citation type="submission" date="2016-05" db="EMBL/GenBank/DDBJ databases">
        <title>First whole genome sequencing of Entamoeba histolytica HM1:IMSS-clone-6.</title>
        <authorList>
            <person name="Mukherjee Avik.K."/>
            <person name="Izumyama S."/>
            <person name="Nakada-Tsukui K."/>
            <person name="Nozaki T."/>
        </authorList>
    </citation>
    <scope>NUCLEOTIDE SEQUENCE [LARGE SCALE GENOMIC DNA]</scope>
    <source>
        <strain evidence="1 2">HM1:IMSS clone 6</strain>
    </source>
</reference>
<dbReference type="VEuPathDB" id="AmoebaDB:EHI8A_024450"/>
<dbReference type="VEuPathDB" id="AmoebaDB:EHI7A_023630"/>
<dbReference type="eggNOG" id="ENOG502RHER">
    <property type="taxonomic scope" value="Eukaryota"/>
</dbReference>